<gene>
    <name evidence="1" type="ORF">O6R08_10505</name>
</gene>
<sequence length="282" mass="30382">MTVAAISMRVEAVVGSMPAALTLTRTSPGPEFPHMSQRSYPQIFGVFHRFWFRGFSTVARAFRIVVMVMNGEHAGGCRRRLAMVTAFVVVLGTAACGGDDGASGAMGGVTPVPSAVTTSSTSTLRSDEPRLVKATATPVPGTTQDALFLEAKKVYETYLEQTLLFEQEGGGEVLPAGLKDVVGGDWAEMIREYYEKVKERGHVVRPDSAGYGPVSIAIHEPKEGHALAIDSCVDQRGWEFVDASGKLVSEGTLKHNQLFFDRIDGHMVIVDGLSERGEECEA</sequence>
<protein>
    <recommendedName>
        <fullName evidence="3">Lipoprotein</fullName>
    </recommendedName>
</protein>
<organism evidence="1 2">
    <name type="scientific">Cutibacterium equinum</name>
    <dbReference type="NCBI Taxonomy" id="3016342"/>
    <lineage>
        <taxon>Bacteria</taxon>
        <taxon>Bacillati</taxon>
        <taxon>Actinomycetota</taxon>
        <taxon>Actinomycetes</taxon>
        <taxon>Propionibacteriales</taxon>
        <taxon>Propionibacteriaceae</taxon>
        <taxon>Cutibacterium</taxon>
    </lineage>
</organism>
<dbReference type="EMBL" id="CP115668">
    <property type="protein sequence ID" value="WCC79866.1"/>
    <property type="molecule type" value="Genomic_DNA"/>
</dbReference>
<evidence type="ECO:0000313" key="2">
    <source>
        <dbReference type="Proteomes" id="UP001212097"/>
    </source>
</evidence>
<name>A0ABY7QXT6_9ACTN</name>
<proteinExistence type="predicted"/>
<evidence type="ECO:0000313" key="1">
    <source>
        <dbReference type="EMBL" id="WCC79866.1"/>
    </source>
</evidence>
<keyword evidence="2" id="KW-1185">Reference proteome</keyword>
<reference evidence="1 2" key="2">
    <citation type="submission" date="2023-06" db="EMBL/GenBank/DDBJ databases">
        <title>The Gram-positive Non-spore-bearing Anaerobic Bacilli of Human Feces.</title>
        <authorList>
            <person name="Eggerth A.H."/>
        </authorList>
    </citation>
    <scope>NUCLEOTIDE SEQUENCE [LARGE SCALE GENOMIC DNA]</scope>
    <source>
        <strain evidence="1 2">CBA3108</strain>
    </source>
</reference>
<evidence type="ECO:0008006" key="3">
    <source>
        <dbReference type="Google" id="ProtNLM"/>
    </source>
</evidence>
<reference evidence="1 2" key="1">
    <citation type="submission" date="2023-01" db="EMBL/GenBank/DDBJ databases">
        <authorList>
            <person name="Lee S.H."/>
            <person name="Jung H.S."/>
            <person name="Yun J.U."/>
        </authorList>
    </citation>
    <scope>NUCLEOTIDE SEQUENCE [LARGE SCALE GENOMIC DNA]</scope>
    <source>
        <strain evidence="1 2">CBA3108</strain>
    </source>
</reference>
<dbReference type="RefSeq" id="WP_271418051.1">
    <property type="nucleotide sequence ID" value="NZ_CP115668.1"/>
</dbReference>
<accession>A0ABY7QXT6</accession>
<dbReference type="Proteomes" id="UP001212097">
    <property type="component" value="Chromosome"/>
</dbReference>